<dbReference type="PROSITE" id="PS50937">
    <property type="entry name" value="HTH_MERR_2"/>
    <property type="match status" value="1"/>
</dbReference>
<proteinExistence type="predicted"/>
<dbReference type="GO" id="GO:0003677">
    <property type="term" value="F:DNA binding"/>
    <property type="evidence" value="ECO:0007669"/>
    <property type="project" value="UniProtKB-KW"/>
</dbReference>
<keyword evidence="4" id="KW-0804">Transcription</keyword>
<dbReference type="PANTHER" id="PTHR30204:SF69">
    <property type="entry name" value="MERR-FAMILY TRANSCRIPTIONAL REGULATOR"/>
    <property type="match status" value="1"/>
</dbReference>
<keyword evidence="1" id="KW-0678">Repressor</keyword>
<accession>A0A402B1Y0</accession>
<dbReference type="SUPFAM" id="SSF46955">
    <property type="entry name" value="Putative DNA-binding domain"/>
    <property type="match status" value="1"/>
</dbReference>
<dbReference type="PRINTS" id="PR00040">
    <property type="entry name" value="HTHMERR"/>
</dbReference>
<dbReference type="InterPro" id="IPR000551">
    <property type="entry name" value="MerR-type_HTH_dom"/>
</dbReference>
<dbReference type="InterPro" id="IPR047057">
    <property type="entry name" value="MerR_fam"/>
</dbReference>
<comment type="caution">
    <text evidence="6">The sequence shown here is derived from an EMBL/GenBank/DDBJ whole genome shotgun (WGS) entry which is preliminary data.</text>
</comment>
<dbReference type="GO" id="GO:0003700">
    <property type="term" value="F:DNA-binding transcription factor activity"/>
    <property type="evidence" value="ECO:0007669"/>
    <property type="project" value="InterPro"/>
</dbReference>
<dbReference type="Proteomes" id="UP000287171">
    <property type="component" value="Unassembled WGS sequence"/>
</dbReference>
<protein>
    <submittedName>
        <fullName evidence="6">HTH-type transcriptional regulator YfmP</fullName>
    </submittedName>
</protein>
<gene>
    <name evidence="6" type="primary">yfmP</name>
    <name evidence="6" type="ORF">KDA_08220</name>
</gene>
<dbReference type="Pfam" id="PF13411">
    <property type="entry name" value="MerR_1"/>
    <property type="match status" value="1"/>
</dbReference>
<keyword evidence="2" id="KW-0805">Transcription regulation</keyword>
<dbReference type="SMART" id="SM00422">
    <property type="entry name" value="HTH_MERR"/>
    <property type="match status" value="1"/>
</dbReference>
<evidence type="ECO:0000313" key="6">
    <source>
        <dbReference type="EMBL" id="GCE25338.1"/>
    </source>
</evidence>
<evidence type="ECO:0000313" key="7">
    <source>
        <dbReference type="Proteomes" id="UP000287171"/>
    </source>
</evidence>
<dbReference type="InterPro" id="IPR009061">
    <property type="entry name" value="DNA-bd_dom_put_sf"/>
</dbReference>
<reference evidence="7" key="1">
    <citation type="submission" date="2018-12" db="EMBL/GenBank/DDBJ databases">
        <title>Tengunoibacter tsumagoiensis gen. nov., sp. nov., Dictyobacter kobayashii sp. nov., D. alpinus sp. nov., and D. joshuensis sp. nov. and description of Dictyobacteraceae fam. nov. within the order Ktedonobacterales isolated from Tengu-no-mugimeshi.</title>
        <authorList>
            <person name="Wang C.M."/>
            <person name="Zheng Y."/>
            <person name="Sakai Y."/>
            <person name="Toyoda A."/>
            <person name="Minakuchi Y."/>
            <person name="Abe K."/>
            <person name="Yokota A."/>
            <person name="Yabe S."/>
        </authorList>
    </citation>
    <scope>NUCLEOTIDE SEQUENCE [LARGE SCALE GENOMIC DNA]</scope>
    <source>
        <strain evidence="7">Uno16</strain>
    </source>
</reference>
<dbReference type="Gene3D" id="1.10.1660.10">
    <property type="match status" value="1"/>
</dbReference>
<sequence>MTHSDEIPMDQNRAESAYYTIEQVATRTQLTKRTLRYYEEMELLPQAERTEGNYRRYTEDDIQRILYIKSLRELLGFSLNEVRKFLQVEDERELIRTAFRQQTDVQEKIAQLDRSDELIHEQLALVEQKITGLEQMRQQLILRLEKHSHKRSILQNS</sequence>
<evidence type="ECO:0000256" key="4">
    <source>
        <dbReference type="ARBA" id="ARBA00023163"/>
    </source>
</evidence>
<dbReference type="EMBL" id="BIFT01000001">
    <property type="protein sequence ID" value="GCE25338.1"/>
    <property type="molecule type" value="Genomic_DNA"/>
</dbReference>
<keyword evidence="7" id="KW-1185">Reference proteome</keyword>
<evidence type="ECO:0000259" key="5">
    <source>
        <dbReference type="PROSITE" id="PS50937"/>
    </source>
</evidence>
<evidence type="ECO:0000256" key="3">
    <source>
        <dbReference type="ARBA" id="ARBA00023125"/>
    </source>
</evidence>
<dbReference type="AlphaFoldDB" id="A0A402B1Y0"/>
<keyword evidence="3" id="KW-0238">DNA-binding</keyword>
<dbReference type="PANTHER" id="PTHR30204">
    <property type="entry name" value="REDOX-CYCLING DRUG-SENSING TRANSCRIPTIONAL ACTIVATOR SOXR"/>
    <property type="match status" value="1"/>
</dbReference>
<name>A0A402B1Y0_9CHLR</name>
<feature type="domain" description="HTH merR-type" evidence="5">
    <location>
        <begin position="18"/>
        <end position="88"/>
    </location>
</feature>
<organism evidence="6 7">
    <name type="scientific">Dictyobacter alpinus</name>
    <dbReference type="NCBI Taxonomy" id="2014873"/>
    <lineage>
        <taxon>Bacteria</taxon>
        <taxon>Bacillati</taxon>
        <taxon>Chloroflexota</taxon>
        <taxon>Ktedonobacteria</taxon>
        <taxon>Ktedonobacterales</taxon>
        <taxon>Dictyobacteraceae</taxon>
        <taxon>Dictyobacter</taxon>
    </lineage>
</organism>
<evidence type="ECO:0000256" key="1">
    <source>
        <dbReference type="ARBA" id="ARBA00022491"/>
    </source>
</evidence>
<evidence type="ECO:0000256" key="2">
    <source>
        <dbReference type="ARBA" id="ARBA00023015"/>
    </source>
</evidence>